<dbReference type="InterPro" id="IPR000008">
    <property type="entry name" value="C2_dom"/>
</dbReference>
<feature type="compositionally biased region" description="Basic residues" evidence="1">
    <location>
        <begin position="135"/>
        <end position="146"/>
    </location>
</feature>
<dbReference type="Pfam" id="PF00168">
    <property type="entry name" value="C2"/>
    <property type="match status" value="1"/>
</dbReference>
<feature type="compositionally biased region" description="Polar residues" evidence="1">
    <location>
        <begin position="290"/>
        <end position="302"/>
    </location>
</feature>
<reference evidence="3" key="1">
    <citation type="submission" date="2014-02" db="EMBL/GenBank/DDBJ databases">
        <authorList>
            <person name="Genoscope - CEA"/>
        </authorList>
    </citation>
    <scope>NUCLEOTIDE SEQUENCE</scope>
    <source>
        <strain evidence="3">LS3</strain>
    </source>
</reference>
<dbReference type="Gene3D" id="2.60.40.150">
    <property type="entry name" value="C2 domain"/>
    <property type="match status" value="1"/>
</dbReference>
<dbReference type="InterPro" id="IPR037791">
    <property type="entry name" value="C2_fungal_Inn1"/>
</dbReference>
<dbReference type="InterPro" id="IPR035892">
    <property type="entry name" value="C2_domain_sf"/>
</dbReference>
<dbReference type="SMART" id="SM00239">
    <property type="entry name" value="C2"/>
    <property type="match status" value="1"/>
</dbReference>
<evidence type="ECO:0000313" key="3">
    <source>
        <dbReference type="EMBL" id="CDP35408.1"/>
    </source>
</evidence>
<feature type="region of interest" description="Disordered" evidence="1">
    <location>
        <begin position="234"/>
        <end position="401"/>
    </location>
</feature>
<accession>A0A060T363</accession>
<evidence type="ECO:0000256" key="1">
    <source>
        <dbReference type="SAM" id="MobiDB-lite"/>
    </source>
</evidence>
<feature type="compositionally biased region" description="Low complexity" evidence="1">
    <location>
        <begin position="147"/>
        <end position="179"/>
    </location>
</feature>
<dbReference type="AlphaFoldDB" id="A0A060T363"/>
<dbReference type="SUPFAM" id="SSF49562">
    <property type="entry name" value="C2 domain (Calcium/lipid-binding domain, CaLB)"/>
    <property type="match status" value="1"/>
</dbReference>
<protein>
    <submittedName>
        <fullName evidence="3">ARAD1C34870p</fullName>
    </submittedName>
</protein>
<dbReference type="InterPro" id="IPR052981">
    <property type="entry name" value="Ingression_C2_domain"/>
</dbReference>
<reference evidence="3" key="2">
    <citation type="submission" date="2014-06" db="EMBL/GenBank/DDBJ databases">
        <title>The complete genome of Blastobotrys (Arxula) adeninivorans LS3 - a yeast of biotechnological interest.</title>
        <authorList>
            <person name="Kunze G."/>
            <person name="Gaillardin C."/>
            <person name="Czernicka M."/>
            <person name="Durrens P."/>
            <person name="Martin T."/>
            <person name="Boer E."/>
            <person name="Gabaldon T."/>
            <person name="Cruz J."/>
            <person name="Talla E."/>
            <person name="Marck C."/>
            <person name="Goffeau A."/>
            <person name="Barbe V."/>
            <person name="Baret P."/>
            <person name="Baronian K."/>
            <person name="Beier S."/>
            <person name="Bleykasten C."/>
            <person name="Bode R."/>
            <person name="Casaregola S."/>
            <person name="Despons L."/>
            <person name="Fairhead C."/>
            <person name="Giersberg M."/>
            <person name="Gierski P."/>
            <person name="Hahnel U."/>
            <person name="Hartmann A."/>
            <person name="Jankowska D."/>
            <person name="Jubin C."/>
            <person name="Jung P."/>
            <person name="Lafontaine I."/>
            <person name="Leh-Louis V."/>
            <person name="Lemaire M."/>
            <person name="Marcet-Houben M."/>
            <person name="Mascher M."/>
            <person name="Morel G."/>
            <person name="Richard G.-F."/>
            <person name="Riechen J."/>
            <person name="Sacerdot C."/>
            <person name="Sarkar A."/>
            <person name="Savel G."/>
            <person name="Schacherer J."/>
            <person name="Sherman D."/>
            <person name="Straub M.-L."/>
            <person name="Stein N."/>
            <person name="Thierry A."/>
            <person name="Trautwein-Schult A."/>
            <person name="Westhof E."/>
            <person name="Worch S."/>
            <person name="Dujon B."/>
            <person name="Souciet J.-L."/>
            <person name="Wincker P."/>
            <person name="Scholz U."/>
            <person name="Neuveglise N."/>
        </authorList>
    </citation>
    <scope>NUCLEOTIDE SEQUENCE</scope>
    <source>
        <strain evidence="3">LS3</strain>
    </source>
</reference>
<feature type="compositionally biased region" description="Pro residues" evidence="1">
    <location>
        <begin position="180"/>
        <end position="191"/>
    </location>
</feature>
<dbReference type="PROSITE" id="PS50004">
    <property type="entry name" value="C2"/>
    <property type="match status" value="1"/>
</dbReference>
<dbReference type="PANTHER" id="PTHR47052:SF3">
    <property type="entry name" value="INGRESSION PROTEIN 1"/>
    <property type="match status" value="1"/>
</dbReference>
<feature type="compositionally biased region" description="Basic and acidic residues" evidence="1">
    <location>
        <begin position="325"/>
        <end position="334"/>
    </location>
</feature>
<gene>
    <name evidence="3" type="ORF">GNLVRS02_ARAD1C34870g</name>
</gene>
<feature type="domain" description="C2" evidence="2">
    <location>
        <begin position="1"/>
        <end position="110"/>
    </location>
</feature>
<organism evidence="3">
    <name type="scientific">Blastobotrys adeninivorans</name>
    <name type="common">Yeast</name>
    <name type="synonym">Arxula adeninivorans</name>
    <dbReference type="NCBI Taxonomy" id="409370"/>
    <lineage>
        <taxon>Eukaryota</taxon>
        <taxon>Fungi</taxon>
        <taxon>Dikarya</taxon>
        <taxon>Ascomycota</taxon>
        <taxon>Saccharomycotina</taxon>
        <taxon>Dipodascomycetes</taxon>
        <taxon>Dipodascales</taxon>
        <taxon>Trichomonascaceae</taxon>
        <taxon>Blastobotrys</taxon>
    </lineage>
</organism>
<name>A0A060T363_BLAAD</name>
<sequence length="454" mass="51591">MSENQLGTLIVVFMKARNLPNRRTLGKQNPYCIARIGHDAQRSPADYRGGQTPYWNHEVRYNIMNMREHRVLKLSLLDENDSRPELIGDTTIMLEQAFAAPPNEGFDQWHQLEYRGKYAGEIYIEMTFYPSRPKLPPKKKKTKKSSKPGVPSSRSMSALSSMSMSSMSSSRPLPLQPGQEPQPLPEIPLPIPDQNYDYDQLSYELDQLSVMEGRSSSAGPLREDNIERIQRSLPQLPPEHCDQCDVHSCPECTPDQYHSQPPPPPPHSSYGNSYPQEYHQDPSPADYHPQYSQHASQPSQMPQAHAPPDPRRQVRRKPVNSGLPHDPKFDEGIDHIPFSPDSYESPYVKPKAKTRRSMDADALKPASYAPEPLRRPKTQSPQPPDPGLTGYVGQGQWDLSRELNNGYSDSIINRAIAQPHPKPELPPKISLGITPEEHHAIDYETQDYYYRSYT</sequence>
<dbReference type="EMBL" id="HG937693">
    <property type="protein sequence ID" value="CDP35408.1"/>
    <property type="molecule type" value="Genomic_DNA"/>
</dbReference>
<feature type="region of interest" description="Disordered" evidence="1">
    <location>
        <begin position="133"/>
        <end position="196"/>
    </location>
</feature>
<evidence type="ECO:0000259" key="2">
    <source>
        <dbReference type="PROSITE" id="PS50004"/>
    </source>
</evidence>
<dbReference type="PANTHER" id="PTHR47052">
    <property type="entry name" value="CONSERVED SERINE PROLINE-RICH PROTEIN (AFU_ORTHOLOGUE AFUA_2G01790)"/>
    <property type="match status" value="1"/>
</dbReference>
<dbReference type="CDD" id="cd08681">
    <property type="entry name" value="C2_fungal_Inn1p-like"/>
    <property type="match status" value="1"/>
</dbReference>
<proteinExistence type="predicted"/>